<evidence type="ECO:0000313" key="2">
    <source>
        <dbReference type="Proteomes" id="UP001230496"/>
    </source>
</evidence>
<dbReference type="KEGG" id="msaa:QYS49_34305"/>
<dbReference type="EMBL" id="CP129971">
    <property type="protein sequence ID" value="WMN12690.1"/>
    <property type="molecule type" value="Genomic_DNA"/>
</dbReference>
<organism evidence="1 2">
    <name type="scientific">Marivirga salinarum</name>
    <dbReference type="NCBI Taxonomy" id="3059078"/>
    <lineage>
        <taxon>Bacteria</taxon>
        <taxon>Pseudomonadati</taxon>
        <taxon>Bacteroidota</taxon>
        <taxon>Cytophagia</taxon>
        <taxon>Cytophagales</taxon>
        <taxon>Marivirgaceae</taxon>
        <taxon>Marivirga</taxon>
    </lineage>
</organism>
<proteinExistence type="predicted"/>
<protein>
    <submittedName>
        <fullName evidence="1">Uncharacterized protein</fullName>
    </submittedName>
</protein>
<dbReference type="AlphaFoldDB" id="A0AA51RF45"/>
<reference evidence="1 2" key="1">
    <citation type="submission" date="2023-08" db="EMBL/GenBank/DDBJ databases">
        <title>Comparative genomics and taxonomic characterization of three novel marine species of genus Marivirga.</title>
        <authorList>
            <person name="Muhammad N."/>
            <person name="Kim S.-G."/>
        </authorList>
    </citation>
    <scope>NUCLEOTIDE SEQUENCE [LARGE SCALE GENOMIC DNA]</scope>
    <source>
        <strain evidence="1 2">BDSF4-3</strain>
    </source>
</reference>
<name>A0AA51RF45_9BACT</name>
<evidence type="ECO:0000313" key="1">
    <source>
        <dbReference type="EMBL" id="WMN12690.1"/>
    </source>
</evidence>
<dbReference type="RefSeq" id="WP_308350913.1">
    <property type="nucleotide sequence ID" value="NZ_CP129971.1"/>
</dbReference>
<sequence>MRTIELDALSFIASPNEKKIILLRAEQADDQNFLENFVLPII</sequence>
<keyword evidence="2" id="KW-1185">Reference proteome</keyword>
<accession>A0AA51RF45</accession>
<dbReference type="Proteomes" id="UP001230496">
    <property type="component" value="Chromosome"/>
</dbReference>
<gene>
    <name evidence="1" type="ORF">QYS49_34305</name>
</gene>